<dbReference type="OrthoDB" id="941624at2759"/>
<dbReference type="CDD" id="cd14944">
    <property type="entry name" value="TRAPPC6A_Trs33"/>
    <property type="match status" value="1"/>
</dbReference>
<reference evidence="3 4" key="1">
    <citation type="journal article" date="2018" name="Evol. Lett.">
        <title>Horizontal gene cluster transfer increased hallucinogenic mushroom diversity.</title>
        <authorList>
            <person name="Reynolds H.T."/>
            <person name="Vijayakumar V."/>
            <person name="Gluck-Thaler E."/>
            <person name="Korotkin H.B."/>
            <person name="Matheny P.B."/>
            <person name="Slot J.C."/>
        </authorList>
    </citation>
    <scope>NUCLEOTIDE SEQUENCE [LARGE SCALE GENOMIC DNA]</scope>
    <source>
        <strain evidence="3 4">SRW20</strain>
    </source>
</reference>
<dbReference type="EMBL" id="NHYE01001090">
    <property type="protein sequence ID" value="PPQ98856.1"/>
    <property type="molecule type" value="Genomic_DNA"/>
</dbReference>
<dbReference type="InterPro" id="IPR037992">
    <property type="entry name" value="TRAPPC6/Trs33"/>
</dbReference>
<comment type="caution">
    <text evidence="3">The sequence shown here is derived from an EMBL/GenBank/DDBJ whole genome shotgun (WGS) entry which is preliminary data.</text>
</comment>
<gene>
    <name evidence="3" type="ORF">CVT26_014332</name>
</gene>
<comment type="similarity">
    <text evidence="1">Belongs to the TRAPP small subunits family. BET3 subfamily.</text>
</comment>
<dbReference type="PANTHER" id="PTHR12817">
    <property type="entry name" value="TRAFFICKING PROTEIN PARTICLE COMPLEX SUBUNIT 6B"/>
    <property type="match status" value="1"/>
</dbReference>
<evidence type="ECO:0008006" key="5">
    <source>
        <dbReference type="Google" id="ProtNLM"/>
    </source>
</evidence>
<sequence length="244" mass="26857">MTSTQPAVSTASLSQLADPPLKQIDGAAMDYFLIEMVSTLRESAAFATARAKKLEAEMIENGLIPPPQPVPNVVKRDSTRDSVRDSARDSTTSLVSRAGSASGKGLVDEEEEPVRQRLEAIGMHVGANFCERLCLSRPLFAETLDVIKFICKDVWAAFWDKQVDNLRTNHRGVYVLQDNMFKPITRLSSWESRADALRKARLYAAMPAGIIRGALTRLGYNGTVVPEITSMPQCTFQIKLPKGS</sequence>
<name>A0A409Y751_9AGAR</name>
<dbReference type="Pfam" id="PF04051">
    <property type="entry name" value="TRAPP"/>
    <property type="match status" value="1"/>
</dbReference>
<dbReference type="STRING" id="231916.A0A409Y751"/>
<dbReference type="Proteomes" id="UP000284706">
    <property type="component" value="Unassembled WGS sequence"/>
</dbReference>
<dbReference type="GO" id="GO:0030008">
    <property type="term" value="C:TRAPP complex"/>
    <property type="evidence" value="ECO:0007669"/>
    <property type="project" value="TreeGrafter"/>
</dbReference>
<dbReference type="PANTHER" id="PTHR12817:SF0">
    <property type="entry name" value="GEO08327P1"/>
    <property type="match status" value="1"/>
</dbReference>
<feature type="region of interest" description="Disordered" evidence="2">
    <location>
        <begin position="60"/>
        <end position="111"/>
    </location>
</feature>
<evidence type="ECO:0000313" key="3">
    <source>
        <dbReference type="EMBL" id="PPQ98856.1"/>
    </source>
</evidence>
<dbReference type="Gene3D" id="3.30.1380.20">
    <property type="entry name" value="Trafficking protein particle complex subunit 3"/>
    <property type="match status" value="1"/>
</dbReference>
<keyword evidence="4" id="KW-1185">Reference proteome</keyword>
<dbReference type="GO" id="GO:0005801">
    <property type="term" value="C:cis-Golgi network"/>
    <property type="evidence" value="ECO:0007669"/>
    <property type="project" value="TreeGrafter"/>
</dbReference>
<dbReference type="SUPFAM" id="SSF111126">
    <property type="entry name" value="Ligand-binding domain in the NO signalling and Golgi transport"/>
    <property type="match status" value="1"/>
</dbReference>
<dbReference type="InterPro" id="IPR007194">
    <property type="entry name" value="TRAPP_component"/>
</dbReference>
<dbReference type="InParanoid" id="A0A409Y751"/>
<evidence type="ECO:0000256" key="2">
    <source>
        <dbReference type="SAM" id="MobiDB-lite"/>
    </source>
</evidence>
<evidence type="ECO:0000313" key="4">
    <source>
        <dbReference type="Proteomes" id="UP000284706"/>
    </source>
</evidence>
<feature type="compositionally biased region" description="Basic and acidic residues" evidence="2">
    <location>
        <begin position="74"/>
        <end position="88"/>
    </location>
</feature>
<dbReference type="InterPro" id="IPR024096">
    <property type="entry name" value="NO_sig/Golgi_transp_ligand-bd"/>
</dbReference>
<dbReference type="GO" id="GO:0005802">
    <property type="term" value="C:trans-Golgi network"/>
    <property type="evidence" value="ECO:0007669"/>
    <property type="project" value="TreeGrafter"/>
</dbReference>
<dbReference type="GO" id="GO:0006888">
    <property type="term" value="P:endoplasmic reticulum to Golgi vesicle-mediated transport"/>
    <property type="evidence" value="ECO:0007669"/>
    <property type="project" value="TreeGrafter"/>
</dbReference>
<dbReference type="AlphaFoldDB" id="A0A409Y751"/>
<organism evidence="3 4">
    <name type="scientific">Gymnopilus dilepis</name>
    <dbReference type="NCBI Taxonomy" id="231916"/>
    <lineage>
        <taxon>Eukaryota</taxon>
        <taxon>Fungi</taxon>
        <taxon>Dikarya</taxon>
        <taxon>Basidiomycota</taxon>
        <taxon>Agaricomycotina</taxon>
        <taxon>Agaricomycetes</taxon>
        <taxon>Agaricomycetidae</taxon>
        <taxon>Agaricales</taxon>
        <taxon>Agaricineae</taxon>
        <taxon>Hymenogastraceae</taxon>
        <taxon>Gymnopilus</taxon>
    </lineage>
</organism>
<evidence type="ECO:0000256" key="1">
    <source>
        <dbReference type="ARBA" id="ARBA00006218"/>
    </source>
</evidence>
<proteinExistence type="inferred from homology"/>
<protein>
    <recommendedName>
        <fullName evidence="5">Trafficking protein particle complex subunit 6B</fullName>
    </recommendedName>
</protein>
<accession>A0A409Y751</accession>